<name>A0AAD7TSK0_9APHY</name>
<evidence type="ECO:0000313" key="3">
    <source>
        <dbReference type="EMBL" id="KAJ8474313.1"/>
    </source>
</evidence>
<feature type="signal peptide" evidence="2">
    <location>
        <begin position="1"/>
        <end position="16"/>
    </location>
</feature>
<gene>
    <name evidence="3" type="ORF">ONZ51_g7309</name>
</gene>
<keyword evidence="2" id="KW-0732">Signal</keyword>
<sequence>MKTIYAVLFFVVAALAQSVTILSPTINTTLSPGDNFVVDVDKPDSLSPSYDVSVAIGLQSCGAAPCAALASAGILGNILYTGDYRPQLRPNSSDVSQNYTVQVPSTMVTGPALLTVARFYLLGAGASPVIQTVNTTLIIHGAIPAYNLVALYRISRGFALAAYTFFYPLTYVVDVQRMDSPWSFYSLLVCIPTEVPRANPSLRPVPPALAEPRCSDSLPEPKKTEKTHRGRRGGKRQRRRHRASDQTSVQDSPQTSAIPPSTRPQGVPTHTPAYRPLVWDTPLGDVHPDATFTSDGSGHVVSISNAHSTYFVHPPRADEPAPPAKRPTLRAPYTLPPTSAATVLIAPPTTIVGRTYSPCERRPTPATTAFRRKHSPPQTLGIIAVQVVPPEKLNQRARRAFAAQFTLGKFLNAHLMIQYSVPHTHYTPDLYAYHLPSF</sequence>
<dbReference type="AlphaFoldDB" id="A0AAD7TSK0"/>
<feature type="region of interest" description="Disordered" evidence="1">
    <location>
        <begin position="200"/>
        <end position="280"/>
    </location>
</feature>
<evidence type="ECO:0000256" key="1">
    <source>
        <dbReference type="SAM" id="MobiDB-lite"/>
    </source>
</evidence>
<organism evidence="3 4">
    <name type="scientific">Trametes cubensis</name>
    <dbReference type="NCBI Taxonomy" id="1111947"/>
    <lineage>
        <taxon>Eukaryota</taxon>
        <taxon>Fungi</taxon>
        <taxon>Dikarya</taxon>
        <taxon>Basidiomycota</taxon>
        <taxon>Agaricomycotina</taxon>
        <taxon>Agaricomycetes</taxon>
        <taxon>Polyporales</taxon>
        <taxon>Polyporaceae</taxon>
        <taxon>Trametes</taxon>
    </lineage>
</organism>
<protein>
    <submittedName>
        <fullName evidence="3">Uncharacterized protein</fullName>
    </submittedName>
</protein>
<feature type="region of interest" description="Disordered" evidence="1">
    <location>
        <begin position="354"/>
        <end position="373"/>
    </location>
</feature>
<evidence type="ECO:0000313" key="4">
    <source>
        <dbReference type="Proteomes" id="UP001215151"/>
    </source>
</evidence>
<comment type="caution">
    <text evidence="3">The sequence shown here is derived from an EMBL/GenBank/DDBJ whole genome shotgun (WGS) entry which is preliminary data.</text>
</comment>
<evidence type="ECO:0000256" key="2">
    <source>
        <dbReference type="SAM" id="SignalP"/>
    </source>
</evidence>
<dbReference type="Pfam" id="PF19271">
    <property type="entry name" value="Nis1"/>
    <property type="match status" value="1"/>
</dbReference>
<feature type="compositionally biased region" description="Basic residues" evidence="1">
    <location>
        <begin position="225"/>
        <end position="242"/>
    </location>
</feature>
<accession>A0AAD7TSK0</accession>
<reference evidence="3" key="1">
    <citation type="submission" date="2022-11" db="EMBL/GenBank/DDBJ databases">
        <title>Genome Sequence of Cubamyces cubensis.</title>
        <authorList>
            <person name="Buettner E."/>
        </authorList>
    </citation>
    <scope>NUCLEOTIDE SEQUENCE</scope>
    <source>
        <strain evidence="3">MPL-01</strain>
    </source>
</reference>
<dbReference type="Proteomes" id="UP001215151">
    <property type="component" value="Unassembled WGS sequence"/>
</dbReference>
<dbReference type="EMBL" id="JAPEVG010000192">
    <property type="protein sequence ID" value="KAJ8474313.1"/>
    <property type="molecule type" value="Genomic_DNA"/>
</dbReference>
<keyword evidence="4" id="KW-1185">Reference proteome</keyword>
<dbReference type="InterPro" id="IPR045469">
    <property type="entry name" value="Nis1"/>
</dbReference>
<feature type="compositionally biased region" description="Polar residues" evidence="1">
    <location>
        <begin position="245"/>
        <end position="259"/>
    </location>
</feature>
<proteinExistence type="predicted"/>
<feature type="chain" id="PRO_5042237268" evidence="2">
    <location>
        <begin position="17"/>
        <end position="438"/>
    </location>
</feature>